<accession>A0A0N4Z711</accession>
<evidence type="ECO:0000313" key="8">
    <source>
        <dbReference type="Proteomes" id="UP000038045"/>
    </source>
</evidence>
<proteinExistence type="inferred from homology"/>
<sequence>MSSFITRAERSGSIFYRITGLLRSGQMQWKDRPLWYDVYAACPPYNEPIWDMKMPKHGEPIRPIYYEEDIQRAKEFKEKTTKSAPVNLDDNMNES</sequence>
<keyword evidence="4" id="KW-0496">Mitochondrion</keyword>
<dbReference type="GO" id="GO:0005840">
    <property type="term" value="C:ribosome"/>
    <property type="evidence" value="ECO:0007669"/>
    <property type="project" value="InterPro"/>
</dbReference>
<dbReference type="Proteomes" id="UP000038045">
    <property type="component" value="Unplaced"/>
</dbReference>
<dbReference type="GO" id="GO:0006412">
    <property type="term" value="P:translation"/>
    <property type="evidence" value="ECO:0007669"/>
    <property type="project" value="InterPro"/>
</dbReference>
<protein>
    <recommendedName>
        <fullName evidence="6">Small ribosomal subunit protein mS23</fullName>
    </recommendedName>
</protein>
<dbReference type="AlphaFoldDB" id="A0A0N4Z711"/>
<evidence type="ECO:0000313" key="9">
    <source>
        <dbReference type="WBParaSite" id="PTRK_0000296500.1"/>
    </source>
</evidence>
<keyword evidence="3" id="KW-0689">Ribosomal protein</keyword>
<evidence type="ECO:0000256" key="3">
    <source>
        <dbReference type="ARBA" id="ARBA00022980"/>
    </source>
</evidence>
<keyword evidence="8" id="KW-1185">Reference proteome</keyword>
<dbReference type="InterPro" id="IPR023611">
    <property type="entry name" value="mS23_dom_met"/>
</dbReference>
<evidence type="ECO:0000256" key="4">
    <source>
        <dbReference type="ARBA" id="ARBA00023128"/>
    </source>
</evidence>
<evidence type="ECO:0000256" key="2">
    <source>
        <dbReference type="ARBA" id="ARBA00009864"/>
    </source>
</evidence>
<dbReference type="PANTHER" id="PTHR15925">
    <property type="entry name" value="MITOCHONDRIAL RIBOSOMAL PROTEIN S23"/>
    <property type="match status" value="1"/>
</dbReference>
<name>A0A0N4Z711_PARTI</name>
<evidence type="ECO:0000259" key="7">
    <source>
        <dbReference type="Pfam" id="PF10484"/>
    </source>
</evidence>
<comment type="subcellular location">
    <subcellularLocation>
        <location evidence="1">Mitochondrion</location>
    </subcellularLocation>
</comment>
<dbReference type="GO" id="GO:0005739">
    <property type="term" value="C:mitochondrion"/>
    <property type="evidence" value="ECO:0007669"/>
    <property type="project" value="InterPro"/>
</dbReference>
<organism evidence="8 9">
    <name type="scientific">Parastrongyloides trichosuri</name>
    <name type="common">Possum-specific nematode worm</name>
    <dbReference type="NCBI Taxonomy" id="131310"/>
    <lineage>
        <taxon>Eukaryota</taxon>
        <taxon>Metazoa</taxon>
        <taxon>Ecdysozoa</taxon>
        <taxon>Nematoda</taxon>
        <taxon>Chromadorea</taxon>
        <taxon>Rhabditida</taxon>
        <taxon>Tylenchina</taxon>
        <taxon>Panagrolaimomorpha</taxon>
        <taxon>Strongyloidoidea</taxon>
        <taxon>Strongyloididae</taxon>
        <taxon>Parastrongyloides</taxon>
    </lineage>
</organism>
<dbReference type="CDD" id="cd23701">
    <property type="entry name" value="At1g26750"/>
    <property type="match status" value="1"/>
</dbReference>
<feature type="domain" description="Small ribosomal subunit protein mS23 conserved" evidence="7">
    <location>
        <begin position="6"/>
        <end position="94"/>
    </location>
</feature>
<dbReference type="InterPro" id="IPR019520">
    <property type="entry name" value="Ribosomal_mS23_met"/>
</dbReference>
<evidence type="ECO:0000256" key="5">
    <source>
        <dbReference type="ARBA" id="ARBA00023274"/>
    </source>
</evidence>
<dbReference type="InterPro" id="IPR059242">
    <property type="entry name" value="mS23_dom"/>
</dbReference>
<evidence type="ECO:0000256" key="6">
    <source>
        <dbReference type="ARBA" id="ARBA00035137"/>
    </source>
</evidence>
<comment type="similarity">
    <text evidence="2">Belongs to the mitochondrion-specific ribosomal protein mS23 family.</text>
</comment>
<dbReference type="STRING" id="131310.A0A0N4Z711"/>
<reference evidence="9" key="1">
    <citation type="submission" date="2017-02" db="UniProtKB">
        <authorList>
            <consortium name="WormBaseParasite"/>
        </authorList>
    </citation>
    <scope>IDENTIFICATION</scope>
</reference>
<evidence type="ECO:0000256" key="1">
    <source>
        <dbReference type="ARBA" id="ARBA00004173"/>
    </source>
</evidence>
<dbReference type="Pfam" id="PF10484">
    <property type="entry name" value="MRP-S23"/>
    <property type="match status" value="1"/>
</dbReference>
<dbReference type="PANTHER" id="PTHR15925:SF2">
    <property type="entry name" value="SMALL RIBOSOMAL SUBUNIT PROTEIN MS23"/>
    <property type="match status" value="1"/>
</dbReference>
<dbReference type="GO" id="GO:0003735">
    <property type="term" value="F:structural constituent of ribosome"/>
    <property type="evidence" value="ECO:0007669"/>
    <property type="project" value="InterPro"/>
</dbReference>
<keyword evidence="5" id="KW-0687">Ribonucleoprotein</keyword>
<dbReference type="WBParaSite" id="PTRK_0000296500.1">
    <property type="protein sequence ID" value="PTRK_0000296500.1"/>
    <property type="gene ID" value="PTRK_0000296500"/>
</dbReference>